<evidence type="ECO:0000313" key="6">
    <source>
        <dbReference type="EMBL" id="KAI1700811.1"/>
    </source>
</evidence>
<dbReference type="PANTHER" id="PTHR46332:SF5">
    <property type="entry name" value="ASPARTATE BETA-HYDROXYLASE DOMAIN CONTAINING 2"/>
    <property type="match status" value="1"/>
</dbReference>
<keyword evidence="4" id="KW-0472">Membrane</keyword>
<dbReference type="Pfam" id="PF05118">
    <property type="entry name" value="Asp_Arg_Hydrox"/>
    <property type="match status" value="1"/>
</dbReference>
<evidence type="ECO:0000256" key="3">
    <source>
        <dbReference type="ARBA" id="ARBA00023002"/>
    </source>
</evidence>
<name>A0AAD4MNC6_9BILA</name>
<comment type="caution">
    <text evidence="6">The sequence shown here is derived from an EMBL/GenBank/DDBJ whole genome shotgun (WGS) entry which is preliminary data.</text>
</comment>
<evidence type="ECO:0000313" key="7">
    <source>
        <dbReference type="Proteomes" id="UP001201812"/>
    </source>
</evidence>
<dbReference type="GO" id="GO:0016020">
    <property type="term" value="C:membrane"/>
    <property type="evidence" value="ECO:0007669"/>
    <property type="project" value="TreeGrafter"/>
</dbReference>
<keyword evidence="7" id="KW-1185">Reference proteome</keyword>
<dbReference type="InterPro" id="IPR027443">
    <property type="entry name" value="IPNS-like_sf"/>
</dbReference>
<sequence>MVLYYLWAAILLIAPWFLFVGLALLTRHTDEPQDSRNKFRQRGLCSSPGCVRCTQNRIEFSRGLERFNRHFGGNPAYLRIKNGLDISSGPDQGDVFFRMNFATQKPIWPSDELPQKLCQDLAMLEASKELIVEECDKALKCAYLWRRNEEESSFWYTFSLINQGAWQEDQCRECPGLAKTLHKLGSLLSDCVFGNAFISMLPRGSVISEHRGMTNVRLRVHFGVEIPKDVENCFMVVGGQKFHWANGECVVFDDSFPHSVNSKQCKEDRIVLVLDIWNPQLSAKERDCISRIFPAVYL</sequence>
<dbReference type="InterPro" id="IPR007803">
    <property type="entry name" value="Asp/Arg/Pro-Hydrxlase"/>
</dbReference>
<organism evidence="6 7">
    <name type="scientific">Ditylenchus destructor</name>
    <dbReference type="NCBI Taxonomy" id="166010"/>
    <lineage>
        <taxon>Eukaryota</taxon>
        <taxon>Metazoa</taxon>
        <taxon>Ecdysozoa</taxon>
        <taxon>Nematoda</taxon>
        <taxon>Chromadorea</taxon>
        <taxon>Rhabditida</taxon>
        <taxon>Tylenchina</taxon>
        <taxon>Tylenchomorpha</taxon>
        <taxon>Sphaerularioidea</taxon>
        <taxon>Anguinidae</taxon>
        <taxon>Anguininae</taxon>
        <taxon>Ditylenchus</taxon>
    </lineage>
</organism>
<dbReference type="EMBL" id="JAKKPZ010000134">
    <property type="protein sequence ID" value="KAI1700811.1"/>
    <property type="molecule type" value="Genomic_DNA"/>
</dbReference>
<dbReference type="AlphaFoldDB" id="A0AAD4MNC6"/>
<dbReference type="PANTHER" id="PTHR46332">
    <property type="entry name" value="ASPARTATE BETA-HYDROXYLASE DOMAIN-CONTAINING PROTEIN 2"/>
    <property type="match status" value="1"/>
</dbReference>
<evidence type="ECO:0000256" key="1">
    <source>
        <dbReference type="ARBA" id="ARBA00007730"/>
    </source>
</evidence>
<dbReference type="GO" id="GO:0051213">
    <property type="term" value="F:dioxygenase activity"/>
    <property type="evidence" value="ECO:0007669"/>
    <property type="project" value="UniProtKB-KW"/>
</dbReference>
<dbReference type="Gene3D" id="2.60.120.330">
    <property type="entry name" value="B-lactam Antibiotic, Isopenicillin N Synthase, Chain"/>
    <property type="match status" value="1"/>
</dbReference>
<dbReference type="Proteomes" id="UP001201812">
    <property type="component" value="Unassembled WGS sequence"/>
</dbReference>
<evidence type="ECO:0000256" key="4">
    <source>
        <dbReference type="SAM" id="Phobius"/>
    </source>
</evidence>
<accession>A0AAD4MNC6</accession>
<dbReference type="InterPro" id="IPR051821">
    <property type="entry name" value="Asp/Asn_beta-hydroxylase"/>
</dbReference>
<feature type="domain" description="Aspartyl/asparaginy/proline hydroxylase" evidence="5">
    <location>
        <begin position="128"/>
        <end position="279"/>
    </location>
</feature>
<protein>
    <submittedName>
        <fullName evidence="6">Aspartyl/Asparaginyl beta-hydroxylase domain-containing protein</fullName>
    </submittedName>
</protein>
<dbReference type="SUPFAM" id="SSF51197">
    <property type="entry name" value="Clavaminate synthase-like"/>
    <property type="match status" value="1"/>
</dbReference>
<keyword evidence="2" id="KW-0223">Dioxygenase</keyword>
<reference evidence="6" key="1">
    <citation type="submission" date="2022-01" db="EMBL/GenBank/DDBJ databases">
        <title>Genome Sequence Resource for Two Populations of Ditylenchus destructor, the Migratory Endoparasitic Phytonematode.</title>
        <authorList>
            <person name="Zhang H."/>
            <person name="Lin R."/>
            <person name="Xie B."/>
        </authorList>
    </citation>
    <scope>NUCLEOTIDE SEQUENCE</scope>
    <source>
        <strain evidence="6">BazhouSP</strain>
    </source>
</reference>
<keyword evidence="4" id="KW-0812">Transmembrane</keyword>
<keyword evidence="3" id="KW-0560">Oxidoreductase</keyword>
<gene>
    <name evidence="6" type="ORF">DdX_16501</name>
</gene>
<comment type="similarity">
    <text evidence="1">Belongs to the aspartyl/asparaginyl beta-hydroxylase family.</text>
</comment>
<feature type="transmembrane region" description="Helical" evidence="4">
    <location>
        <begin position="6"/>
        <end position="26"/>
    </location>
</feature>
<evidence type="ECO:0000259" key="5">
    <source>
        <dbReference type="Pfam" id="PF05118"/>
    </source>
</evidence>
<proteinExistence type="inferred from homology"/>
<keyword evidence="4" id="KW-1133">Transmembrane helix</keyword>
<evidence type="ECO:0000256" key="2">
    <source>
        <dbReference type="ARBA" id="ARBA00022964"/>
    </source>
</evidence>